<dbReference type="Pfam" id="PF05721">
    <property type="entry name" value="PhyH"/>
    <property type="match status" value="1"/>
</dbReference>
<keyword evidence="1" id="KW-0560">Oxidoreductase</keyword>
<feature type="non-terminal residue" evidence="1">
    <location>
        <position position="159"/>
    </location>
</feature>
<keyword evidence="1" id="KW-0223">Dioxygenase</keyword>
<dbReference type="PANTHER" id="PTHR20883">
    <property type="entry name" value="PHYTANOYL-COA DIOXYGENASE DOMAIN CONTAINING 1"/>
    <property type="match status" value="1"/>
</dbReference>
<comment type="caution">
    <text evidence="1">The sequence shown here is derived from an EMBL/GenBank/DDBJ whole genome shotgun (WGS) entry which is preliminary data.</text>
</comment>
<dbReference type="Gene3D" id="2.60.120.620">
    <property type="entry name" value="q2cbj1_9rhob like domain"/>
    <property type="match status" value="1"/>
</dbReference>
<dbReference type="InterPro" id="IPR008775">
    <property type="entry name" value="Phytyl_CoA_dOase-like"/>
</dbReference>
<reference evidence="1 2" key="1">
    <citation type="submission" date="2021-07" db="EMBL/GenBank/DDBJ databases">
        <title>Paenibacillus radiodurans sp. nov., isolated from the southeastern edge of Tengger Desert.</title>
        <authorList>
            <person name="Zhang G."/>
        </authorList>
    </citation>
    <scope>NUCLEOTIDE SEQUENCE [LARGE SCALE GENOMIC DNA]</scope>
    <source>
        <strain evidence="1 2">CCM 7311</strain>
    </source>
</reference>
<dbReference type="EMBL" id="JAHZIK010000010">
    <property type="protein sequence ID" value="MBW7452670.1"/>
    <property type="molecule type" value="Genomic_DNA"/>
</dbReference>
<dbReference type="Proteomes" id="UP001519887">
    <property type="component" value="Unassembled WGS sequence"/>
</dbReference>
<dbReference type="SUPFAM" id="SSF51197">
    <property type="entry name" value="Clavaminate synthase-like"/>
    <property type="match status" value="1"/>
</dbReference>
<evidence type="ECO:0000313" key="2">
    <source>
        <dbReference type="Proteomes" id="UP001519887"/>
    </source>
</evidence>
<evidence type="ECO:0000313" key="1">
    <source>
        <dbReference type="EMBL" id="MBW7452670.1"/>
    </source>
</evidence>
<gene>
    <name evidence="1" type="ORF">K0U00_01265</name>
</gene>
<keyword evidence="2" id="KW-1185">Reference proteome</keyword>
<accession>A0ABS7BVJ1</accession>
<protein>
    <submittedName>
        <fullName evidence="1">Phytanoyl-CoA dioxygenase family protein</fullName>
    </submittedName>
</protein>
<organism evidence="1 2">
    <name type="scientific">Paenibacillus sepulcri</name>
    <dbReference type="NCBI Taxonomy" id="359917"/>
    <lineage>
        <taxon>Bacteria</taxon>
        <taxon>Bacillati</taxon>
        <taxon>Bacillota</taxon>
        <taxon>Bacilli</taxon>
        <taxon>Bacillales</taxon>
        <taxon>Paenibacillaceae</taxon>
        <taxon>Paenibacillus</taxon>
    </lineage>
</organism>
<dbReference type="GO" id="GO:0051213">
    <property type="term" value="F:dioxygenase activity"/>
    <property type="evidence" value="ECO:0007669"/>
    <property type="project" value="UniProtKB-KW"/>
</dbReference>
<proteinExistence type="predicted"/>
<sequence>MNGQIQLTGEELAFYQENGYWISGRIFNDEQLERLQRAHDRIWDGDYDGDGFPLSDWHPNGNPLQLRKMDNAWWINDEVREAVTSPLLGQIAAQLMGTGEARLWYDQVIHKPGTGQQAAEKSGNVGWHQDYAYWQCTDTANLVTAWVALQDTKVQNGCM</sequence>
<dbReference type="PANTHER" id="PTHR20883:SF48">
    <property type="entry name" value="ECTOINE DIOXYGENASE"/>
    <property type="match status" value="1"/>
</dbReference>
<name>A0ABS7BVJ1_9BACL</name>